<keyword evidence="3 10" id="KW-0863">Zinc-finger</keyword>
<dbReference type="InterPro" id="IPR013083">
    <property type="entry name" value="Znf_RING/FYVE/PHD"/>
</dbReference>
<evidence type="ECO:0000256" key="6">
    <source>
        <dbReference type="ARBA" id="ARBA00023125"/>
    </source>
</evidence>
<evidence type="ECO:0000256" key="4">
    <source>
        <dbReference type="ARBA" id="ARBA00022833"/>
    </source>
</evidence>
<dbReference type="InterPro" id="IPR019786">
    <property type="entry name" value="Zinc_finger_PHD-type_CS"/>
</dbReference>
<keyword evidence="2" id="KW-0479">Metal-binding</keyword>
<dbReference type="SMART" id="SM00249">
    <property type="entry name" value="PHD"/>
    <property type="match status" value="1"/>
</dbReference>
<dbReference type="GO" id="GO:0045893">
    <property type="term" value="P:positive regulation of DNA-templated transcription"/>
    <property type="evidence" value="ECO:0007669"/>
    <property type="project" value="TreeGrafter"/>
</dbReference>
<dbReference type="InterPro" id="IPR022056">
    <property type="entry name" value="CpG-bd_C"/>
</dbReference>
<evidence type="ECO:0000259" key="13">
    <source>
        <dbReference type="PROSITE" id="PS50016"/>
    </source>
</evidence>
<evidence type="ECO:0000256" key="7">
    <source>
        <dbReference type="ARBA" id="ARBA00023163"/>
    </source>
</evidence>
<feature type="compositionally biased region" description="Basic residues" evidence="12">
    <location>
        <begin position="285"/>
        <end position="301"/>
    </location>
</feature>
<feature type="region of interest" description="Disordered" evidence="12">
    <location>
        <begin position="1"/>
        <end position="21"/>
    </location>
</feature>
<reference evidence="14" key="1">
    <citation type="submission" date="2021-03" db="EMBL/GenBank/DDBJ databases">
        <title>Draft genome sequence of rust myrtle Austropuccinia psidii MF-1, a brazilian biotype.</title>
        <authorList>
            <person name="Quecine M.C."/>
            <person name="Pachon D.M.R."/>
            <person name="Bonatelli M.L."/>
            <person name="Correr F.H."/>
            <person name="Franceschini L.M."/>
            <person name="Leite T.F."/>
            <person name="Margarido G.R.A."/>
            <person name="Almeida C.A."/>
            <person name="Ferrarezi J.A."/>
            <person name="Labate C.A."/>
        </authorList>
    </citation>
    <scope>NUCLEOTIDE SEQUENCE</scope>
    <source>
        <strain evidence="14">MF-1</strain>
    </source>
</reference>
<evidence type="ECO:0000256" key="12">
    <source>
        <dbReference type="SAM" id="MobiDB-lite"/>
    </source>
</evidence>
<keyword evidence="6" id="KW-0238">DNA-binding</keyword>
<evidence type="ECO:0000256" key="11">
    <source>
        <dbReference type="SAM" id="Coils"/>
    </source>
</evidence>
<keyword evidence="4" id="KW-0862">Zinc</keyword>
<organism evidence="14 15">
    <name type="scientific">Austropuccinia psidii MF-1</name>
    <dbReference type="NCBI Taxonomy" id="1389203"/>
    <lineage>
        <taxon>Eukaryota</taxon>
        <taxon>Fungi</taxon>
        <taxon>Dikarya</taxon>
        <taxon>Basidiomycota</taxon>
        <taxon>Pucciniomycotina</taxon>
        <taxon>Pucciniomycetes</taxon>
        <taxon>Pucciniales</taxon>
        <taxon>Sphaerophragmiaceae</taxon>
        <taxon>Austropuccinia</taxon>
    </lineage>
</organism>
<comment type="subcellular location">
    <subcellularLocation>
        <location evidence="1">Nucleus</location>
    </subcellularLocation>
</comment>
<feature type="coiled-coil region" evidence="11">
    <location>
        <begin position="410"/>
        <end position="437"/>
    </location>
</feature>
<dbReference type="PROSITE" id="PS01359">
    <property type="entry name" value="ZF_PHD_1"/>
    <property type="match status" value="1"/>
</dbReference>
<dbReference type="Pfam" id="PF12269">
    <property type="entry name" value="CpG_bind_C"/>
    <property type="match status" value="1"/>
</dbReference>
<dbReference type="Gene3D" id="3.30.40.10">
    <property type="entry name" value="Zinc/RING finger domain, C3HC4 (zinc finger)"/>
    <property type="match status" value="1"/>
</dbReference>
<dbReference type="PANTHER" id="PTHR46174">
    <property type="entry name" value="CXXC-TYPE ZINC FINGER PROTEIN 1"/>
    <property type="match status" value="1"/>
</dbReference>
<gene>
    <name evidence="14" type="ORF">O181_016934</name>
</gene>
<dbReference type="InterPro" id="IPR011011">
    <property type="entry name" value="Znf_FYVE_PHD"/>
</dbReference>
<evidence type="ECO:0000256" key="2">
    <source>
        <dbReference type="ARBA" id="ARBA00022723"/>
    </source>
</evidence>
<keyword evidence="8" id="KW-0539">Nucleus</keyword>
<dbReference type="Pfam" id="PF00628">
    <property type="entry name" value="PHD"/>
    <property type="match status" value="1"/>
</dbReference>
<dbReference type="InterPro" id="IPR037869">
    <property type="entry name" value="Spp1/CFP1"/>
</dbReference>
<dbReference type="GO" id="GO:0048188">
    <property type="term" value="C:Set1C/COMPASS complex"/>
    <property type="evidence" value="ECO:0007669"/>
    <property type="project" value="InterPro"/>
</dbReference>
<dbReference type="PROSITE" id="PS50016">
    <property type="entry name" value="ZF_PHD_2"/>
    <property type="match status" value="1"/>
</dbReference>
<feature type="domain" description="PHD-type" evidence="13">
    <location>
        <begin position="77"/>
        <end position="127"/>
    </location>
</feature>
<feature type="compositionally biased region" description="Polar residues" evidence="12">
    <location>
        <begin position="307"/>
        <end position="316"/>
    </location>
</feature>
<accession>A0A9Q3GSA5</accession>
<dbReference type="Proteomes" id="UP000765509">
    <property type="component" value="Unassembled WGS sequence"/>
</dbReference>
<evidence type="ECO:0000313" key="14">
    <source>
        <dbReference type="EMBL" id="MBW0477219.1"/>
    </source>
</evidence>
<keyword evidence="5" id="KW-0805">Transcription regulation</keyword>
<dbReference type="AlphaFoldDB" id="A0A9Q3GSA5"/>
<dbReference type="OrthoDB" id="436852at2759"/>
<evidence type="ECO:0000256" key="1">
    <source>
        <dbReference type="ARBA" id="ARBA00004123"/>
    </source>
</evidence>
<keyword evidence="15" id="KW-1185">Reference proteome</keyword>
<keyword evidence="11" id="KW-0175">Coiled coil</keyword>
<protein>
    <recommendedName>
        <fullName evidence="9">CXXC-type zinc finger protein 1</fullName>
    </recommendedName>
</protein>
<evidence type="ECO:0000256" key="3">
    <source>
        <dbReference type="ARBA" id="ARBA00022771"/>
    </source>
</evidence>
<dbReference type="GO" id="GO:0008270">
    <property type="term" value="F:zinc ion binding"/>
    <property type="evidence" value="ECO:0007669"/>
    <property type="project" value="UniProtKB-KW"/>
</dbReference>
<feature type="region of interest" description="Disordered" evidence="12">
    <location>
        <begin position="268"/>
        <end position="316"/>
    </location>
</feature>
<dbReference type="InterPro" id="IPR019787">
    <property type="entry name" value="Znf_PHD-finger"/>
</dbReference>
<evidence type="ECO:0000256" key="9">
    <source>
        <dbReference type="ARBA" id="ARBA00023828"/>
    </source>
</evidence>
<feature type="region of interest" description="Disordered" evidence="12">
    <location>
        <begin position="449"/>
        <end position="485"/>
    </location>
</feature>
<keyword evidence="7" id="KW-0804">Transcription</keyword>
<dbReference type="PANTHER" id="PTHR46174:SF1">
    <property type="entry name" value="CXXC-TYPE ZINC FINGER PROTEIN 1"/>
    <property type="match status" value="1"/>
</dbReference>
<evidence type="ECO:0000256" key="10">
    <source>
        <dbReference type="PROSITE-ProRule" id="PRU00146"/>
    </source>
</evidence>
<evidence type="ECO:0000256" key="8">
    <source>
        <dbReference type="ARBA" id="ARBA00023242"/>
    </source>
</evidence>
<comment type="caution">
    <text evidence="14">The sequence shown here is derived from an EMBL/GenBank/DDBJ whole genome shotgun (WGS) entry which is preliminary data.</text>
</comment>
<dbReference type="InterPro" id="IPR001965">
    <property type="entry name" value="Znf_PHD"/>
</dbReference>
<dbReference type="EMBL" id="AVOT02004734">
    <property type="protein sequence ID" value="MBW0477219.1"/>
    <property type="molecule type" value="Genomic_DNA"/>
</dbReference>
<feature type="compositionally biased region" description="Basic residues" evidence="12">
    <location>
        <begin position="462"/>
        <end position="474"/>
    </location>
</feature>
<dbReference type="SUPFAM" id="SSF57903">
    <property type="entry name" value="FYVE/PHD zinc finger"/>
    <property type="match status" value="1"/>
</dbReference>
<dbReference type="GO" id="GO:0003677">
    <property type="term" value="F:DNA binding"/>
    <property type="evidence" value="ECO:0007669"/>
    <property type="project" value="UniProtKB-KW"/>
</dbReference>
<proteinExistence type="predicted"/>
<name>A0A9Q3GSA5_9BASI</name>
<feature type="coiled-coil region" evidence="11">
    <location>
        <begin position="216"/>
        <end position="243"/>
    </location>
</feature>
<evidence type="ECO:0000256" key="5">
    <source>
        <dbReference type="ARBA" id="ARBA00023015"/>
    </source>
</evidence>
<evidence type="ECO:0000313" key="15">
    <source>
        <dbReference type="Proteomes" id="UP000765509"/>
    </source>
</evidence>
<sequence length="485" mass="55131">MRRRGRGGRPPAAPATDHLPTYSTIIRGTSTRPLISYSLNQPPVILADTSEPIQSFKKNPTPEHDPIKSESQMEDDRLYCVCKRLYDGRTMIACDRCDNWYHNDCVGIGEELVELVDLFICPICQEATGKVTTWKVKCRRPGCHVASRMLSKYCSDWCGIECAATRLDNASIDAHRFWDLVRRVKKPDGIVIVEHGDEVDLHQVTDDNQTIHVLILNRLRSRLDQLLNKKLILENQVQLVMNRLKYLSYAISRWQSMCLETARALETQENPSEDASAPISSAATKPKKTSTRGRGRGRGGVRKSETSHLGSVTGSSEAPCGFDVRLVWDDKDWSQWTSSDQFKALLLDCTRGTSLESVHSSTKIEDGDTSPAPTVDHGIEEGAICLIMKKKCDRHLGWQKTRENDFQTELNTLNVRIDKLVTEERQLRQEIDDQEQIWKFKLAKLTCPKPFPELPRSETIKKRGRPGRKKKKRPFKNDTSTDEID</sequence>